<keyword evidence="1" id="KW-0812">Transmembrane</keyword>
<protein>
    <recommendedName>
        <fullName evidence="4">YhhN-like protein</fullName>
    </recommendedName>
</protein>
<sequence length="218" mass="24955">MNAAQIWEVTSLLPPVVLWLSLVVAAYSFKHLDMASKWLSAFMLMSCLIDLTSRYVGDNLFLLPILGFFELLIFSVLYYKHWLRSDSKIFLAVIVGIVVLIIVDTIFLGNLFAVEEYRSYGKVISSLAIMGYGLMFIGKAVGGKIRPTPAEMRLNASVLGYFSVSCLISLSVNFLVNEHLDLVRAFWQFYLLVTVFFYSHIIFHIWRTGRTRKRLRFG</sequence>
<feature type="transmembrane region" description="Helical" evidence="1">
    <location>
        <begin position="61"/>
        <end position="79"/>
    </location>
</feature>
<evidence type="ECO:0000313" key="2">
    <source>
        <dbReference type="EMBL" id="BDD12736.1"/>
    </source>
</evidence>
<dbReference type="Proteomes" id="UP001348817">
    <property type="component" value="Plasmid pFA6"/>
</dbReference>
<evidence type="ECO:0000256" key="1">
    <source>
        <dbReference type="SAM" id="Phobius"/>
    </source>
</evidence>
<evidence type="ECO:0000313" key="3">
    <source>
        <dbReference type="Proteomes" id="UP001348817"/>
    </source>
</evidence>
<feature type="transmembrane region" description="Helical" evidence="1">
    <location>
        <begin position="154"/>
        <end position="175"/>
    </location>
</feature>
<keyword evidence="1" id="KW-1133">Transmembrane helix</keyword>
<feature type="transmembrane region" description="Helical" evidence="1">
    <location>
        <begin position="12"/>
        <end position="29"/>
    </location>
</feature>
<proteinExistence type="predicted"/>
<reference evidence="2 3" key="1">
    <citation type="submission" date="2021-12" db="EMBL/GenBank/DDBJ databases">
        <title>Genome sequencing of bacteria with rrn-lacking chromosome and rrn-plasmid.</title>
        <authorList>
            <person name="Anda M."/>
            <person name="Iwasaki W."/>
        </authorList>
    </citation>
    <scope>NUCLEOTIDE SEQUENCE [LARGE SCALE GENOMIC DNA]</scope>
    <source>
        <strain evidence="2 3">DSM 100852</strain>
        <plasmid evidence="2 3">pFA6</plasmid>
    </source>
</reference>
<keyword evidence="2" id="KW-0614">Plasmid</keyword>
<gene>
    <name evidence="2" type="ORF">FUAX_51680</name>
</gene>
<dbReference type="EMBL" id="AP025320">
    <property type="protein sequence ID" value="BDD12736.1"/>
    <property type="molecule type" value="Genomic_DNA"/>
</dbReference>
<name>A0AAU9CUL8_9BACT</name>
<dbReference type="AlphaFoldDB" id="A0AAU9CUL8"/>
<organism evidence="2 3">
    <name type="scientific">Fulvitalea axinellae</name>
    <dbReference type="NCBI Taxonomy" id="1182444"/>
    <lineage>
        <taxon>Bacteria</taxon>
        <taxon>Pseudomonadati</taxon>
        <taxon>Bacteroidota</taxon>
        <taxon>Cytophagia</taxon>
        <taxon>Cytophagales</taxon>
        <taxon>Persicobacteraceae</taxon>
        <taxon>Fulvitalea</taxon>
    </lineage>
</organism>
<geneLocation type="plasmid" evidence="2 3">
    <name>pFA6</name>
</geneLocation>
<evidence type="ECO:0008006" key="4">
    <source>
        <dbReference type="Google" id="ProtNLM"/>
    </source>
</evidence>
<keyword evidence="3" id="KW-1185">Reference proteome</keyword>
<feature type="transmembrane region" description="Helical" evidence="1">
    <location>
        <begin position="91"/>
        <end position="114"/>
    </location>
</feature>
<accession>A0AAU9CUL8</accession>
<dbReference type="RefSeq" id="WP_338396034.1">
    <property type="nucleotide sequence ID" value="NZ_AP025320.1"/>
</dbReference>
<feature type="transmembrane region" description="Helical" evidence="1">
    <location>
        <begin position="120"/>
        <end position="142"/>
    </location>
</feature>
<keyword evidence="1" id="KW-0472">Membrane</keyword>
<dbReference type="KEGG" id="fax:FUAX_51680"/>
<feature type="transmembrane region" description="Helical" evidence="1">
    <location>
        <begin position="187"/>
        <end position="206"/>
    </location>
</feature>